<dbReference type="InterPro" id="IPR001296">
    <property type="entry name" value="Glyco_trans_1"/>
</dbReference>
<dbReference type="PANTHER" id="PTHR45947">
    <property type="entry name" value="SULFOQUINOVOSYL TRANSFERASE SQD2"/>
    <property type="match status" value="1"/>
</dbReference>
<evidence type="ECO:0000259" key="1">
    <source>
        <dbReference type="Pfam" id="PF00534"/>
    </source>
</evidence>
<dbReference type="GO" id="GO:0016757">
    <property type="term" value="F:glycosyltransferase activity"/>
    <property type="evidence" value="ECO:0007669"/>
    <property type="project" value="InterPro"/>
</dbReference>
<dbReference type="Gene3D" id="3.40.50.2000">
    <property type="entry name" value="Glycogen Phosphorylase B"/>
    <property type="match status" value="2"/>
</dbReference>
<evidence type="ECO:0000259" key="2">
    <source>
        <dbReference type="Pfam" id="PF13439"/>
    </source>
</evidence>
<dbReference type="SUPFAM" id="SSF53756">
    <property type="entry name" value="UDP-Glycosyltransferase/glycogen phosphorylase"/>
    <property type="match status" value="1"/>
</dbReference>
<evidence type="ECO:0000313" key="3">
    <source>
        <dbReference type="EMBL" id="KKP69804.1"/>
    </source>
</evidence>
<reference evidence="3 4" key="1">
    <citation type="journal article" date="2015" name="Nature">
        <title>rRNA introns, odd ribosomes, and small enigmatic genomes across a large radiation of phyla.</title>
        <authorList>
            <person name="Brown C.T."/>
            <person name="Hug L.A."/>
            <person name="Thomas B.C."/>
            <person name="Sharon I."/>
            <person name="Castelle C.J."/>
            <person name="Singh A."/>
            <person name="Wilkins M.J."/>
            <person name="Williams K.H."/>
            <person name="Banfield J.F."/>
        </authorList>
    </citation>
    <scope>NUCLEOTIDE SEQUENCE [LARGE SCALE GENOMIC DNA]</scope>
</reference>
<feature type="domain" description="Glycosyltransferase subfamily 4-like N-terminal" evidence="2">
    <location>
        <begin position="14"/>
        <end position="187"/>
    </location>
</feature>
<organism evidence="3 4">
    <name type="scientific">candidate division CPR3 bacterium GW2011_GWF2_35_18</name>
    <dbReference type="NCBI Taxonomy" id="1618350"/>
    <lineage>
        <taxon>Bacteria</taxon>
        <taxon>Bacteria division CPR3</taxon>
    </lineage>
</organism>
<dbReference type="InterPro" id="IPR050194">
    <property type="entry name" value="Glycosyltransferase_grp1"/>
</dbReference>
<feature type="domain" description="Glycosyl transferase family 1" evidence="1">
    <location>
        <begin position="201"/>
        <end position="345"/>
    </location>
</feature>
<dbReference type="PATRIC" id="fig|1618350.3.peg.589"/>
<keyword evidence="3" id="KW-0808">Transferase</keyword>
<dbReference type="EMBL" id="LBQB01000003">
    <property type="protein sequence ID" value="KKP69804.1"/>
    <property type="molecule type" value="Genomic_DNA"/>
</dbReference>
<evidence type="ECO:0000313" key="4">
    <source>
        <dbReference type="Proteomes" id="UP000034581"/>
    </source>
</evidence>
<dbReference type="Proteomes" id="UP000034581">
    <property type="component" value="Unassembled WGS sequence"/>
</dbReference>
<gene>
    <name evidence="3" type="ORF">UR67_C0003G0082</name>
</gene>
<proteinExistence type="predicted"/>
<dbReference type="Pfam" id="PF13439">
    <property type="entry name" value="Glyco_transf_4"/>
    <property type="match status" value="1"/>
</dbReference>
<name>A0A0G0BJY0_UNCC3</name>
<dbReference type="InterPro" id="IPR028098">
    <property type="entry name" value="Glyco_trans_4-like_N"/>
</dbReference>
<dbReference type="STRING" id="1618350.UR67_C0003G0082"/>
<comment type="caution">
    <text evidence="3">The sequence shown here is derived from an EMBL/GenBank/DDBJ whole genome shotgun (WGS) entry which is preliminary data.</text>
</comment>
<protein>
    <submittedName>
        <fullName evidence="3">Glycosyl transferase group 1</fullName>
    </submittedName>
</protein>
<accession>A0A0G0BJY0</accession>
<dbReference type="PANTHER" id="PTHR45947:SF3">
    <property type="entry name" value="SULFOQUINOVOSYL TRANSFERASE SQD2"/>
    <property type="match status" value="1"/>
</dbReference>
<dbReference type="AlphaFoldDB" id="A0A0G0BJY0"/>
<dbReference type="Pfam" id="PF00534">
    <property type="entry name" value="Glycos_transf_1"/>
    <property type="match status" value="1"/>
</dbReference>
<sequence length="369" mass="42918">MKVAIVHDFLNQYGGAERVVEAIKMIYPEAPIYTSFFEPEKLPERMRSWQVITPNFKKIPLIRRFSKQYTFLLPLAFESFDLRDYDVIISSTANFAKGIITKPNQIHICYCHTPPRFLYHYETEFNRRKISIYKPFLIFLDHYLRVWDYLAAQRVDYFLTNSYNTQQRIKKFYRRESKVIYPPVELSSTGQNSQYKTQNYGKYFFIVSRLVAYKRIDLAIKACNELNLNLVVAGTGKDKKKLEKLSGKTIKLLGKVSDIELAGLYKNCEGFIFPAGDDFGMTPVEAMLYGKPVIAYGKGGVLESVIPGKTGEFFYENNVVSLKKVLANFNGNNYLKENCQKQAQKFSKSKFSKELRNFVTEKWKEEQNA</sequence>